<protein>
    <recommendedName>
        <fullName evidence="4">F-box domain-containing protein</fullName>
    </recommendedName>
</protein>
<dbReference type="GeneID" id="54573406"/>
<keyword evidence="3" id="KW-1185">Reference proteome</keyword>
<evidence type="ECO:0000313" key="2">
    <source>
        <dbReference type="EMBL" id="KAF2242242.1"/>
    </source>
</evidence>
<dbReference type="AlphaFoldDB" id="A0A6A6HWY6"/>
<dbReference type="EMBL" id="ML987208">
    <property type="protein sequence ID" value="KAF2242242.1"/>
    <property type="molecule type" value="Genomic_DNA"/>
</dbReference>
<evidence type="ECO:0000313" key="3">
    <source>
        <dbReference type="Proteomes" id="UP000800094"/>
    </source>
</evidence>
<gene>
    <name evidence="2" type="ORF">BU26DRAFT_157430</name>
</gene>
<feature type="region of interest" description="Disordered" evidence="1">
    <location>
        <begin position="60"/>
        <end position="85"/>
    </location>
</feature>
<evidence type="ECO:0000256" key="1">
    <source>
        <dbReference type="SAM" id="MobiDB-lite"/>
    </source>
</evidence>
<name>A0A6A6HWY6_9PLEO</name>
<dbReference type="OrthoDB" id="3799835at2759"/>
<organism evidence="2 3">
    <name type="scientific">Trematosphaeria pertusa</name>
    <dbReference type="NCBI Taxonomy" id="390896"/>
    <lineage>
        <taxon>Eukaryota</taxon>
        <taxon>Fungi</taxon>
        <taxon>Dikarya</taxon>
        <taxon>Ascomycota</taxon>
        <taxon>Pezizomycotina</taxon>
        <taxon>Dothideomycetes</taxon>
        <taxon>Pleosporomycetidae</taxon>
        <taxon>Pleosporales</taxon>
        <taxon>Massarineae</taxon>
        <taxon>Trematosphaeriaceae</taxon>
        <taxon>Trematosphaeria</taxon>
    </lineage>
</organism>
<proteinExistence type="predicted"/>
<sequence length="354" mass="41557">MSSSARQFRTAKKVAHISTFPLMKLPRELRDCIYELALEPRAEFLHTRLEQSDPAYCLPTMPFPRSDDEEHDERSEDDDDNSDDDTHWGQLKAILAFRLSTFHPLLLVSREVNAEVKRLLKILRPRYHSAVKSSIHLRGMKSPHPLFLSICSRSRFVLDSDISHSLFFLLSLPRVIRPFIRNVVITMENLMADDAAVLGVWCRRDDGYCHFTRLLREQLPGLREIALAVPASNMEWYCEWYCEYAPRMVCDMLAKREVDVVRFFYHKSRSEKCMYLEDLEGASEEVAKSACFRCEEVPRRFDTYEEVSWRNIKQHPDWRRMGVNRVVRITRWSDTRLGSPTIKQVVRFEPLGPL</sequence>
<dbReference type="RefSeq" id="XP_033677246.1">
    <property type="nucleotide sequence ID" value="XM_033820076.1"/>
</dbReference>
<evidence type="ECO:0008006" key="4">
    <source>
        <dbReference type="Google" id="ProtNLM"/>
    </source>
</evidence>
<reference evidence="2" key="1">
    <citation type="journal article" date="2020" name="Stud. Mycol.">
        <title>101 Dothideomycetes genomes: a test case for predicting lifestyles and emergence of pathogens.</title>
        <authorList>
            <person name="Haridas S."/>
            <person name="Albert R."/>
            <person name="Binder M."/>
            <person name="Bloem J."/>
            <person name="Labutti K."/>
            <person name="Salamov A."/>
            <person name="Andreopoulos B."/>
            <person name="Baker S."/>
            <person name="Barry K."/>
            <person name="Bills G."/>
            <person name="Bluhm B."/>
            <person name="Cannon C."/>
            <person name="Castanera R."/>
            <person name="Culley D."/>
            <person name="Daum C."/>
            <person name="Ezra D."/>
            <person name="Gonzalez J."/>
            <person name="Henrissat B."/>
            <person name="Kuo A."/>
            <person name="Liang C."/>
            <person name="Lipzen A."/>
            <person name="Lutzoni F."/>
            <person name="Magnuson J."/>
            <person name="Mondo S."/>
            <person name="Nolan M."/>
            <person name="Ohm R."/>
            <person name="Pangilinan J."/>
            <person name="Park H.-J."/>
            <person name="Ramirez L."/>
            <person name="Alfaro M."/>
            <person name="Sun H."/>
            <person name="Tritt A."/>
            <person name="Yoshinaga Y."/>
            <person name="Zwiers L.-H."/>
            <person name="Turgeon B."/>
            <person name="Goodwin S."/>
            <person name="Spatafora J."/>
            <person name="Crous P."/>
            <person name="Grigoriev I."/>
        </authorList>
    </citation>
    <scope>NUCLEOTIDE SEQUENCE</scope>
    <source>
        <strain evidence="2">CBS 122368</strain>
    </source>
</reference>
<accession>A0A6A6HWY6</accession>
<dbReference type="Proteomes" id="UP000800094">
    <property type="component" value="Unassembled WGS sequence"/>
</dbReference>
<feature type="compositionally biased region" description="Basic and acidic residues" evidence="1">
    <location>
        <begin position="65"/>
        <end position="74"/>
    </location>
</feature>